<dbReference type="PANTHER" id="PTHR30461">
    <property type="entry name" value="DNA-INVERTASE FROM LAMBDOID PROPHAGE"/>
    <property type="match status" value="1"/>
</dbReference>
<evidence type="ECO:0000259" key="2">
    <source>
        <dbReference type="PROSITE" id="PS51736"/>
    </source>
</evidence>
<accession>A0A1G9N2A9</accession>
<dbReference type="PROSITE" id="PS51737">
    <property type="entry name" value="RECOMBINASE_DNA_BIND"/>
    <property type="match status" value="1"/>
</dbReference>
<evidence type="ECO:0000313" key="5">
    <source>
        <dbReference type="Proteomes" id="UP000199555"/>
    </source>
</evidence>
<dbReference type="Pfam" id="PF07508">
    <property type="entry name" value="Recombinase"/>
    <property type="match status" value="1"/>
</dbReference>
<proteinExistence type="predicted"/>
<dbReference type="InterPro" id="IPR036162">
    <property type="entry name" value="Resolvase-like_N_sf"/>
</dbReference>
<sequence length="478" mass="53076">MIVVYKIDRLTRSLADFARLVGRLEAKGCLFVSVTQAFNTSTSMGRQTLNVLLSFAQFEREVAGERIRDKISASKRCGLWMGGTLPLGYDRHPDPREQVLVVNPLEAEQVRRLFDLYEETGCLTALTYRARALGLCSKPRRNRRNEEVGGRPFGRGQLHYLLTNPVYIGRVRHRGKDHPGQHPPIIGEEQWQRVQARLQDRAGRMRGREPAEGSVASSPLIGKLSDETGDRLTPTQTTKGARRYRYYVSKRLIYGPPDPTAWRLPAATLEAGTATGIRAHLARLLREHRLLAEPDLLRHRSAEEQLAAKIFDASGKAEAEARLLELIAEGRIASERLTLRLSSGAVAALSGLEPDDLCPDALNLTLAVSLCRRGVGAKVVIGDFVRQPDPKLVGALIRAHRWLGALRQGQDVGRLARDSGISAGCLRGHLQLAFLAPAIQRAILDGTQPEHLTLHSLTRPEMPLDWDQQYRRTGISPV</sequence>
<dbReference type="PROSITE" id="PS51736">
    <property type="entry name" value="RECOMBINASES_3"/>
    <property type="match status" value="1"/>
</dbReference>
<evidence type="ECO:0000259" key="3">
    <source>
        <dbReference type="PROSITE" id="PS51737"/>
    </source>
</evidence>
<feature type="domain" description="Recombinase" evidence="3">
    <location>
        <begin position="86"/>
        <end position="204"/>
    </location>
</feature>
<feature type="domain" description="Resolvase/invertase-type recombinase catalytic" evidence="2">
    <location>
        <begin position="1"/>
        <end position="78"/>
    </location>
</feature>
<protein>
    <submittedName>
        <fullName evidence="4">Recombinase</fullName>
    </submittedName>
</protein>
<dbReference type="Proteomes" id="UP000199555">
    <property type="component" value="Unassembled WGS sequence"/>
</dbReference>
<feature type="region of interest" description="Disordered" evidence="1">
    <location>
        <begin position="202"/>
        <end position="238"/>
    </location>
</feature>
<keyword evidence="5" id="KW-1185">Reference proteome</keyword>
<dbReference type="AlphaFoldDB" id="A0A1G9N2A9"/>
<dbReference type="InterPro" id="IPR011109">
    <property type="entry name" value="DNA_bind_recombinase_dom"/>
</dbReference>
<dbReference type="Pfam" id="PF00239">
    <property type="entry name" value="Resolvase"/>
    <property type="match status" value="1"/>
</dbReference>
<dbReference type="STRING" id="525640.SAMN04487971_12528"/>
<dbReference type="InterPro" id="IPR006119">
    <property type="entry name" value="Resolv_N"/>
</dbReference>
<evidence type="ECO:0000256" key="1">
    <source>
        <dbReference type="SAM" id="MobiDB-lite"/>
    </source>
</evidence>
<dbReference type="CDD" id="cd03768">
    <property type="entry name" value="SR_ResInv"/>
    <property type="match status" value="1"/>
</dbReference>
<feature type="compositionally biased region" description="Basic and acidic residues" evidence="1">
    <location>
        <begin position="202"/>
        <end position="211"/>
    </location>
</feature>
<dbReference type="PANTHER" id="PTHR30461:SF23">
    <property type="entry name" value="DNA RECOMBINASE-RELATED"/>
    <property type="match status" value="1"/>
</dbReference>
<dbReference type="GO" id="GO:0000150">
    <property type="term" value="F:DNA strand exchange activity"/>
    <property type="evidence" value="ECO:0007669"/>
    <property type="project" value="InterPro"/>
</dbReference>
<dbReference type="Gene3D" id="3.40.50.1390">
    <property type="entry name" value="Resolvase, N-terminal catalytic domain"/>
    <property type="match status" value="1"/>
</dbReference>
<dbReference type="Gene3D" id="3.90.1750.20">
    <property type="entry name" value="Putative Large Serine Recombinase, Chain B, Domain 2"/>
    <property type="match status" value="1"/>
</dbReference>
<dbReference type="InterPro" id="IPR050639">
    <property type="entry name" value="SSR_resolvase"/>
</dbReference>
<name>A0A1G9N2A9_9RHOB</name>
<reference evidence="5" key="1">
    <citation type="submission" date="2016-10" db="EMBL/GenBank/DDBJ databases">
        <authorList>
            <person name="Varghese N."/>
            <person name="Submissions S."/>
        </authorList>
    </citation>
    <scope>NUCLEOTIDE SEQUENCE [LARGE SCALE GENOMIC DNA]</scope>
    <source>
        <strain evidence="5">CGMCC 1.7655</strain>
    </source>
</reference>
<dbReference type="InterPro" id="IPR038109">
    <property type="entry name" value="DNA_bind_recomb_sf"/>
</dbReference>
<dbReference type="EMBL" id="FNGE01000025">
    <property type="protein sequence ID" value="SDL80638.1"/>
    <property type="molecule type" value="Genomic_DNA"/>
</dbReference>
<organism evidence="4 5">
    <name type="scientific">Paracoccus chinensis</name>
    <dbReference type="NCBI Taxonomy" id="525640"/>
    <lineage>
        <taxon>Bacteria</taxon>
        <taxon>Pseudomonadati</taxon>
        <taxon>Pseudomonadota</taxon>
        <taxon>Alphaproteobacteria</taxon>
        <taxon>Rhodobacterales</taxon>
        <taxon>Paracoccaceae</taxon>
        <taxon>Paracoccus</taxon>
    </lineage>
</organism>
<gene>
    <name evidence="4" type="ORF">SAMN04487971_12528</name>
</gene>
<evidence type="ECO:0000313" key="4">
    <source>
        <dbReference type="EMBL" id="SDL80638.1"/>
    </source>
</evidence>
<dbReference type="GO" id="GO:0003677">
    <property type="term" value="F:DNA binding"/>
    <property type="evidence" value="ECO:0007669"/>
    <property type="project" value="InterPro"/>
</dbReference>
<dbReference type="SUPFAM" id="SSF53041">
    <property type="entry name" value="Resolvase-like"/>
    <property type="match status" value="1"/>
</dbReference>